<gene>
    <name evidence="3" type="ORF">LEA_17006</name>
</gene>
<dbReference type="InterPro" id="IPR036678">
    <property type="entry name" value="MutS_con_dom_sf"/>
</dbReference>
<sequence length="185" mass="20366">EQLTDPSESKGLVERDVVRVVTPGTLIESSMLEDDDNNYICCAFYDNEQCGICFADISTGDVKLFCAGEKEVEADIMDLLSRYAPSEIVFNAEFLSLKGVLNFIKLRLGCTVTLRDSDCFNPRLKKEIVLKQFSAASLDMLGLAEDGPETGAVCGLFDYIGDTQKTLTGRFTEIIKQDSSSSMIL</sequence>
<protein>
    <submittedName>
        <fullName evidence="3">DNA mismatch repair protein MutS</fullName>
    </submittedName>
</protein>
<comment type="caution">
    <text evidence="3">The sequence shown here is derived from an EMBL/GenBank/DDBJ whole genome shotgun (WGS) entry which is preliminary data.</text>
</comment>
<dbReference type="InterPro" id="IPR016151">
    <property type="entry name" value="DNA_mismatch_repair_MutS_N"/>
</dbReference>
<dbReference type="InterPro" id="IPR007695">
    <property type="entry name" value="DNA_mismatch_repair_MutS-lik_N"/>
</dbReference>
<feature type="non-terminal residue" evidence="3">
    <location>
        <position position="1"/>
    </location>
</feature>
<evidence type="ECO:0000259" key="2">
    <source>
        <dbReference type="Pfam" id="PF05188"/>
    </source>
</evidence>
<dbReference type="AlphaFoldDB" id="K1SY28"/>
<dbReference type="Gene3D" id="3.30.420.110">
    <property type="entry name" value="MutS, connector domain"/>
    <property type="match status" value="1"/>
</dbReference>
<dbReference type="EMBL" id="AJWY01011633">
    <property type="protein sequence ID" value="EKC52211.1"/>
    <property type="molecule type" value="Genomic_DNA"/>
</dbReference>
<dbReference type="Gene3D" id="3.40.1170.10">
    <property type="entry name" value="DNA repair protein MutS, domain I"/>
    <property type="match status" value="1"/>
</dbReference>
<dbReference type="Pfam" id="PF01624">
    <property type="entry name" value="MutS_I"/>
    <property type="match status" value="1"/>
</dbReference>
<accession>K1SY28</accession>
<dbReference type="Pfam" id="PF05188">
    <property type="entry name" value="MutS_II"/>
    <property type="match status" value="1"/>
</dbReference>
<feature type="non-terminal residue" evidence="3">
    <location>
        <position position="185"/>
    </location>
</feature>
<name>K1SY28_9ZZZZ</name>
<proteinExistence type="predicted"/>
<dbReference type="GO" id="GO:0030983">
    <property type="term" value="F:mismatched DNA binding"/>
    <property type="evidence" value="ECO:0007669"/>
    <property type="project" value="InterPro"/>
</dbReference>
<feature type="domain" description="DNA mismatch repair protein MutS-like N-terminal" evidence="1">
    <location>
        <begin position="1"/>
        <end position="29"/>
    </location>
</feature>
<reference evidence="3" key="1">
    <citation type="journal article" date="2013" name="Environ. Microbiol.">
        <title>Microbiota from the distal guts of lean and obese adolescents exhibit partial functional redundancy besides clear differences in community structure.</title>
        <authorList>
            <person name="Ferrer M."/>
            <person name="Ruiz A."/>
            <person name="Lanza F."/>
            <person name="Haange S.B."/>
            <person name="Oberbach A."/>
            <person name="Till H."/>
            <person name="Bargiela R."/>
            <person name="Campoy C."/>
            <person name="Segura M.T."/>
            <person name="Richter M."/>
            <person name="von Bergen M."/>
            <person name="Seifert J."/>
            <person name="Suarez A."/>
        </authorList>
    </citation>
    <scope>NUCLEOTIDE SEQUENCE</scope>
</reference>
<organism evidence="3">
    <name type="scientific">human gut metagenome</name>
    <dbReference type="NCBI Taxonomy" id="408170"/>
    <lineage>
        <taxon>unclassified sequences</taxon>
        <taxon>metagenomes</taxon>
        <taxon>organismal metagenomes</taxon>
    </lineage>
</organism>
<dbReference type="GO" id="GO:0005524">
    <property type="term" value="F:ATP binding"/>
    <property type="evidence" value="ECO:0007669"/>
    <property type="project" value="InterPro"/>
</dbReference>
<evidence type="ECO:0000259" key="1">
    <source>
        <dbReference type="Pfam" id="PF01624"/>
    </source>
</evidence>
<dbReference type="InterPro" id="IPR007860">
    <property type="entry name" value="DNA_mmatch_repair_MutS_con_dom"/>
</dbReference>
<dbReference type="SUPFAM" id="SSF53150">
    <property type="entry name" value="DNA repair protein MutS, domain II"/>
    <property type="match status" value="1"/>
</dbReference>
<dbReference type="GO" id="GO:0006298">
    <property type="term" value="P:mismatch repair"/>
    <property type="evidence" value="ECO:0007669"/>
    <property type="project" value="InterPro"/>
</dbReference>
<feature type="domain" description="DNA mismatch repair protein MutS connector" evidence="2">
    <location>
        <begin position="38"/>
        <end position="169"/>
    </location>
</feature>
<evidence type="ECO:0000313" key="3">
    <source>
        <dbReference type="EMBL" id="EKC52211.1"/>
    </source>
</evidence>